<evidence type="ECO:0000256" key="3">
    <source>
        <dbReference type="ARBA" id="ARBA00022691"/>
    </source>
</evidence>
<dbReference type="PANTHER" id="PTHR43464">
    <property type="entry name" value="METHYLTRANSFERASE"/>
    <property type="match status" value="1"/>
</dbReference>
<proteinExistence type="predicted"/>
<dbReference type="Gene3D" id="3.40.50.150">
    <property type="entry name" value="Vaccinia Virus protein VP39"/>
    <property type="match status" value="1"/>
</dbReference>
<dbReference type="CDD" id="cd02440">
    <property type="entry name" value="AdoMet_MTases"/>
    <property type="match status" value="1"/>
</dbReference>
<keyword evidence="1 5" id="KW-0489">Methyltransferase</keyword>
<dbReference type="InterPro" id="IPR029063">
    <property type="entry name" value="SAM-dependent_MTases_sf"/>
</dbReference>
<protein>
    <submittedName>
        <fullName evidence="5">Methyltransferase</fullName>
    </submittedName>
</protein>
<dbReference type="GO" id="GO:0008168">
    <property type="term" value="F:methyltransferase activity"/>
    <property type="evidence" value="ECO:0007669"/>
    <property type="project" value="UniProtKB-KW"/>
</dbReference>
<evidence type="ECO:0000256" key="1">
    <source>
        <dbReference type="ARBA" id="ARBA00022603"/>
    </source>
</evidence>
<dbReference type="EMBL" id="JAKMXF010000343">
    <property type="protein sequence ID" value="KAI6647369.1"/>
    <property type="molecule type" value="Genomic_DNA"/>
</dbReference>
<sequence>MANVDFPKLDGLLSESERSSKLVSWMVYPEETQEKVDAVYGDEAQQYEELSNKLEYQGPSTGTGIFIKFLKQMFSKECNILDLGAGTGMCGELLKSAGYINMTAIDLSEQMLEEAKKKGIYKAVVQKDLNEDSLDEFEGQFDAVICIGVFFTGQVGPNAIDKILKVIKPGGILSFSIRTDLYDNEGTGYKDKCDLLQQQGKWKQLSSEINTLFGKMDKMGYYMTFQRRI</sequence>
<dbReference type="AlphaFoldDB" id="A0AAV7JEY3"/>
<gene>
    <name evidence="5" type="ORF">LOD99_12365</name>
</gene>
<evidence type="ECO:0000259" key="4">
    <source>
        <dbReference type="Pfam" id="PF13649"/>
    </source>
</evidence>
<keyword evidence="2" id="KW-0808">Transferase</keyword>
<accession>A0AAV7JEY3</accession>
<name>A0AAV7JEY3_9METZ</name>
<dbReference type="Proteomes" id="UP001165289">
    <property type="component" value="Unassembled WGS sequence"/>
</dbReference>
<dbReference type="PANTHER" id="PTHR43464:SF19">
    <property type="entry name" value="UBIQUINONE BIOSYNTHESIS O-METHYLTRANSFERASE, MITOCHONDRIAL"/>
    <property type="match status" value="1"/>
</dbReference>
<comment type="caution">
    <text evidence="5">The sequence shown here is derived from an EMBL/GenBank/DDBJ whole genome shotgun (WGS) entry which is preliminary data.</text>
</comment>
<evidence type="ECO:0000313" key="5">
    <source>
        <dbReference type="EMBL" id="KAI6647369.1"/>
    </source>
</evidence>
<dbReference type="InterPro" id="IPR041698">
    <property type="entry name" value="Methyltransf_25"/>
</dbReference>
<dbReference type="GO" id="GO:0032259">
    <property type="term" value="P:methylation"/>
    <property type="evidence" value="ECO:0007669"/>
    <property type="project" value="UniProtKB-KW"/>
</dbReference>
<organism evidence="5 6">
    <name type="scientific">Oopsacas minuta</name>
    <dbReference type="NCBI Taxonomy" id="111878"/>
    <lineage>
        <taxon>Eukaryota</taxon>
        <taxon>Metazoa</taxon>
        <taxon>Porifera</taxon>
        <taxon>Hexactinellida</taxon>
        <taxon>Hexasterophora</taxon>
        <taxon>Lyssacinosida</taxon>
        <taxon>Leucopsacidae</taxon>
        <taxon>Oopsacas</taxon>
    </lineage>
</organism>
<keyword evidence="6" id="KW-1185">Reference proteome</keyword>
<dbReference type="Pfam" id="PF13649">
    <property type="entry name" value="Methyltransf_25"/>
    <property type="match status" value="1"/>
</dbReference>
<keyword evidence="3" id="KW-0949">S-adenosyl-L-methionine</keyword>
<dbReference type="SUPFAM" id="SSF53335">
    <property type="entry name" value="S-adenosyl-L-methionine-dependent methyltransferases"/>
    <property type="match status" value="1"/>
</dbReference>
<feature type="domain" description="Methyltransferase" evidence="4">
    <location>
        <begin position="80"/>
        <end position="171"/>
    </location>
</feature>
<evidence type="ECO:0000313" key="6">
    <source>
        <dbReference type="Proteomes" id="UP001165289"/>
    </source>
</evidence>
<evidence type="ECO:0000256" key="2">
    <source>
        <dbReference type="ARBA" id="ARBA00022679"/>
    </source>
</evidence>
<reference evidence="5 6" key="1">
    <citation type="journal article" date="2023" name="BMC Biol.">
        <title>The compact genome of the sponge Oopsacas minuta (Hexactinellida) is lacking key metazoan core genes.</title>
        <authorList>
            <person name="Santini S."/>
            <person name="Schenkelaars Q."/>
            <person name="Jourda C."/>
            <person name="Duchesne M."/>
            <person name="Belahbib H."/>
            <person name="Rocher C."/>
            <person name="Selva M."/>
            <person name="Riesgo A."/>
            <person name="Vervoort M."/>
            <person name="Leys S.P."/>
            <person name="Kodjabachian L."/>
            <person name="Le Bivic A."/>
            <person name="Borchiellini C."/>
            <person name="Claverie J.M."/>
            <person name="Renard E."/>
        </authorList>
    </citation>
    <scope>NUCLEOTIDE SEQUENCE [LARGE SCALE GENOMIC DNA]</scope>
    <source>
        <strain evidence="5">SPO-2</strain>
    </source>
</reference>